<sequence length="173" mass="19672">MKTLIISIFFFLSGFTVFAQSDSAKTSTVNPEFDYIYRELFNFLPNSTFGELSIEQPNLTSFDFNWQPDLVIDFSSFSSDNSLTLSNHHFPYFHPFVHSLGITSQAHYKLSDKFMLGGNSFVGNSIFNPLPANPSLQDMSIRGASMFLQYKISDRFKVGGSFSISNQNHPFLW</sequence>
<accession>A0A0L8VCE9</accession>
<protein>
    <recommendedName>
        <fullName evidence="4">DUF5723 domain-containing protein</fullName>
    </recommendedName>
</protein>
<dbReference type="Proteomes" id="UP000036958">
    <property type="component" value="Unassembled WGS sequence"/>
</dbReference>
<evidence type="ECO:0008006" key="4">
    <source>
        <dbReference type="Google" id="ProtNLM"/>
    </source>
</evidence>
<gene>
    <name evidence="2" type="ORF">NC99_12940</name>
</gene>
<feature type="chain" id="PRO_5005591492" description="DUF5723 domain-containing protein" evidence="1">
    <location>
        <begin position="20"/>
        <end position="173"/>
    </location>
</feature>
<comment type="caution">
    <text evidence="2">The sequence shown here is derived from an EMBL/GenBank/DDBJ whole genome shotgun (WGS) entry which is preliminary data.</text>
</comment>
<keyword evidence="3" id="KW-1185">Reference proteome</keyword>
<reference evidence="3" key="1">
    <citation type="submission" date="2015-07" db="EMBL/GenBank/DDBJ databases">
        <title>Genome sequencing of Sunxiuqinia dokdonensis strain SK.</title>
        <authorList>
            <person name="Ahn S."/>
            <person name="Kim B.-C."/>
        </authorList>
    </citation>
    <scope>NUCLEOTIDE SEQUENCE [LARGE SCALE GENOMIC DNA]</scope>
    <source>
        <strain evidence="3">SK</strain>
    </source>
</reference>
<feature type="signal peptide" evidence="1">
    <location>
        <begin position="1"/>
        <end position="19"/>
    </location>
</feature>
<dbReference type="AlphaFoldDB" id="A0A0L8VCE9"/>
<dbReference type="OrthoDB" id="1122921at2"/>
<organism evidence="2 3">
    <name type="scientific">Sunxiuqinia dokdonensis</name>
    <dbReference type="NCBI Taxonomy" id="1409788"/>
    <lineage>
        <taxon>Bacteria</taxon>
        <taxon>Pseudomonadati</taxon>
        <taxon>Bacteroidota</taxon>
        <taxon>Bacteroidia</taxon>
        <taxon>Marinilabiliales</taxon>
        <taxon>Prolixibacteraceae</taxon>
        <taxon>Sunxiuqinia</taxon>
    </lineage>
</organism>
<proteinExistence type="predicted"/>
<evidence type="ECO:0000256" key="1">
    <source>
        <dbReference type="SAM" id="SignalP"/>
    </source>
</evidence>
<dbReference type="EMBL" id="LGIA01000062">
    <property type="protein sequence ID" value="KOH45862.1"/>
    <property type="molecule type" value="Genomic_DNA"/>
</dbReference>
<dbReference type="STRING" id="1409788.NC99_12940"/>
<name>A0A0L8VCE9_9BACT</name>
<evidence type="ECO:0000313" key="3">
    <source>
        <dbReference type="Proteomes" id="UP000036958"/>
    </source>
</evidence>
<evidence type="ECO:0000313" key="2">
    <source>
        <dbReference type="EMBL" id="KOH45862.1"/>
    </source>
</evidence>
<keyword evidence="1" id="KW-0732">Signal</keyword>
<dbReference type="RefSeq" id="WP_053180812.1">
    <property type="nucleotide sequence ID" value="NZ_LGIA01000062.1"/>
</dbReference>